<organism evidence="3 4">
    <name type="scientific">Granulosicoccus antarcticus IMCC3135</name>
    <dbReference type="NCBI Taxonomy" id="1192854"/>
    <lineage>
        <taxon>Bacteria</taxon>
        <taxon>Pseudomonadati</taxon>
        <taxon>Pseudomonadota</taxon>
        <taxon>Gammaproteobacteria</taxon>
        <taxon>Chromatiales</taxon>
        <taxon>Granulosicoccaceae</taxon>
        <taxon>Granulosicoccus</taxon>
    </lineage>
</organism>
<dbReference type="Pfam" id="PF00149">
    <property type="entry name" value="Metallophos"/>
    <property type="match status" value="1"/>
</dbReference>
<keyword evidence="4" id="KW-1185">Reference proteome</keyword>
<dbReference type="SUPFAM" id="SSF56300">
    <property type="entry name" value="Metallo-dependent phosphatases"/>
    <property type="match status" value="1"/>
</dbReference>
<dbReference type="InterPro" id="IPR004843">
    <property type="entry name" value="Calcineurin-like_PHP"/>
</dbReference>
<protein>
    <submittedName>
        <fullName evidence="3">Putative metallophosphoesterase YhaO</fullName>
    </submittedName>
</protein>
<dbReference type="EMBL" id="CP018632">
    <property type="protein sequence ID" value="ASJ70177.1"/>
    <property type="molecule type" value="Genomic_DNA"/>
</dbReference>
<dbReference type="PIRSF" id="PIRSF033091">
    <property type="entry name" value="Pesterase_YhaO"/>
    <property type="match status" value="1"/>
</dbReference>
<dbReference type="PANTHER" id="PTHR30337:SF7">
    <property type="entry name" value="PHOSPHOESTERASE"/>
    <property type="match status" value="1"/>
</dbReference>
<name>A0A2Z2NRL1_9GAMM</name>
<dbReference type="InterPro" id="IPR029052">
    <property type="entry name" value="Metallo-depent_PP-like"/>
</dbReference>
<dbReference type="InterPro" id="IPR014576">
    <property type="entry name" value="Pesterase_YhaO"/>
</dbReference>
<reference evidence="3 4" key="1">
    <citation type="submission" date="2016-12" db="EMBL/GenBank/DDBJ databases">
        <authorList>
            <person name="Song W.-J."/>
            <person name="Kurnit D.M."/>
        </authorList>
    </citation>
    <scope>NUCLEOTIDE SEQUENCE [LARGE SCALE GENOMIC DNA]</scope>
    <source>
        <strain evidence="3 4">IMCC3135</strain>
    </source>
</reference>
<feature type="domain" description="Calcineurin-like phosphoesterase" evidence="2">
    <location>
        <begin position="3"/>
        <end position="196"/>
    </location>
</feature>
<dbReference type="RefSeq" id="WP_088915743.1">
    <property type="nucleotide sequence ID" value="NZ_CP018632.1"/>
</dbReference>
<dbReference type="Proteomes" id="UP000250079">
    <property type="component" value="Chromosome"/>
</dbReference>
<accession>A0A2Z2NRL1</accession>
<dbReference type="InterPro" id="IPR041796">
    <property type="entry name" value="Mre11_N"/>
</dbReference>
<dbReference type="OrthoDB" id="9773856at2"/>
<proteinExistence type="predicted"/>
<evidence type="ECO:0000313" key="3">
    <source>
        <dbReference type="EMBL" id="ASJ70177.1"/>
    </source>
</evidence>
<keyword evidence="1" id="KW-0378">Hydrolase</keyword>
<evidence type="ECO:0000259" key="2">
    <source>
        <dbReference type="Pfam" id="PF00149"/>
    </source>
</evidence>
<dbReference type="PANTHER" id="PTHR30337">
    <property type="entry name" value="COMPONENT OF ATP-DEPENDENT DSDNA EXONUCLEASE"/>
    <property type="match status" value="1"/>
</dbReference>
<dbReference type="AlphaFoldDB" id="A0A2Z2NRL1"/>
<dbReference type="KEGG" id="gai:IMCC3135_00255"/>
<dbReference type="GO" id="GO:0016787">
    <property type="term" value="F:hydrolase activity"/>
    <property type="evidence" value="ECO:0007669"/>
    <property type="project" value="UniProtKB-KW"/>
</dbReference>
<dbReference type="CDD" id="cd00840">
    <property type="entry name" value="MPP_Mre11_N"/>
    <property type="match status" value="1"/>
</dbReference>
<sequence length="417" mass="45812">MIKLIHTADVHLDSPLQTLALRDPDLREKVQCASRDAFTRIVEQAIEQRVTAVLIAGDLFDGAARSAKTAAFLLAELDRLKQANIRVFYIKGNHDAENPLTGETSLPDNVYVFDGEGDKVQLEGCDVWIHGVSFSERKAEKSLLGKFSTPVADAINIGMLHTSLNGSASHDVYAPCTVQELIDTGFDYWALGHIHKRQVHGEAPWIVMPGIPQGRDIGEPGPQSATLITIDDGTVTTSEFPTSSIEFTTLLLDVSEVMDATALQSLAKEALQQLVVSLKSDDGIVRVRLQGQSALRWQWLRDQEQWLESFKLLCRETDRLWMEKLIFEIDDMPKSVADKSALGELSSLMSTIRGEQAFNEEAVALINEVLSALPASERAKLLPNEHSQQELAESLSGQGEEQLLAIMKGVGDKGISA</sequence>
<dbReference type="InterPro" id="IPR050535">
    <property type="entry name" value="DNA_Repair-Maintenance_Comp"/>
</dbReference>
<gene>
    <name evidence="3" type="primary">yhaO</name>
    <name evidence="3" type="ORF">IMCC3135_00255</name>
</gene>
<evidence type="ECO:0000256" key="1">
    <source>
        <dbReference type="ARBA" id="ARBA00022801"/>
    </source>
</evidence>
<dbReference type="Gene3D" id="3.60.21.10">
    <property type="match status" value="1"/>
</dbReference>
<evidence type="ECO:0000313" key="4">
    <source>
        <dbReference type="Proteomes" id="UP000250079"/>
    </source>
</evidence>